<feature type="region of interest" description="Disordered" evidence="1">
    <location>
        <begin position="37"/>
        <end position="62"/>
    </location>
</feature>
<proteinExistence type="predicted"/>
<sequence>MSLQSSDGCITSAGSFVPPLCTLSPLCPLINSRKTPAAPRRHLSPSIDQDTEQPQSRNLPRARAERIHKVVNERPCHADGFRIFASIPDSFDWDIENCSQSDYTKQQQHYFWKEILNAQYFLFNTACITNQGEWRLSSLPQRYRYAWICTDVTLVYPAGHARWHTSHREGHSCTVTGQFNQVSPEHTGIGYGYKVVNKLKMPTKKKKTTQRAEEETKDVDDEDSEDQEPKPKKKSKQKKTKTFKEGEEEGYKSDTSGPDVRRTKDKGREKEKVRKKKKKAKEEIGDELSSESQNLSSDNEDNNNGSKSKKRRGQLPDVIEATKKGSKTSLVEDKMGSKDKKSKNEDKKSKKDKEEDPVAGDEEEGKKKKKEKKKKGSVKGESDEDTKKTKGKKKKVENYVEIYENELRNYEPEKVENYEDEYHKKKGE</sequence>
<feature type="compositionally biased region" description="Basic and acidic residues" evidence="1">
    <location>
        <begin position="259"/>
        <end position="272"/>
    </location>
</feature>
<feature type="compositionally biased region" description="Polar residues" evidence="1">
    <location>
        <begin position="290"/>
        <end position="306"/>
    </location>
</feature>
<feature type="compositionally biased region" description="Polar residues" evidence="1">
    <location>
        <begin position="46"/>
        <end position="58"/>
    </location>
</feature>
<evidence type="ECO:0000313" key="3">
    <source>
        <dbReference type="Proteomes" id="UP000438429"/>
    </source>
</evidence>
<gene>
    <name evidence="2" type="ORF">F2P81_014099</name>
</gene>
<protein>
    <submittedName>
        <fullName evidence="2">Uncharacterized protein</fullName>
    </submittedName>
</protein>
<evidence type="ECO:0000313" key="2">
    <source>
        <dbReference type="EMBL" id="KAF0034033.1"/>
    </source>
</evidence>
<feature type="compositionally biased region" description="Basic and acidic residues" evidence="1">
    <location>
        <begin position="242"/>
        <end position="252"/>
    </location>
</feature>
<feature type="compositionally biased region" description="Acidic residues" evidence="1">
    <location>
        <begin position="215"/>
        <end position="226"/>
    </location>
</feature>
<feature type="compositionally biased region" description="Basic and acidic residues" evidence="1">
    <location>
        <begin position="330"/>
        <end position="356"/>
    </location>
</feature>
<evidence type="ECO:0000256" key="1">
    <source>
        <dbReference type="SAM" id="MobiDB-lite"/>
    </source>
</evidence>
<name>A0A6A4SIU6_SCOMX</name>
<reference evidence="2 3" key="1">
    <citation type="submission" date="2019-06" db="EMBL/GenBank/DDBJ databases">
        <title>Draft genomes of female and male turbot (Scophthalmus maximus).</title>
        <authorList>
            <person name="Xu H."/>
            <person name="Xu X.-W."/>
            <person name="Shao C."/>
            <person name="Chen S."/>
        </authorList>
    </citation>
    <scope>NUCLEOTIDE SEQUENCE [LARGE SCALE GENOMIC DNA]</scope>
    <source>
        <strain evidence="2">Ysfricsl-2016a</strain>
        <tissue evidence="2">Blood</tissue>
    </source>
</reference>
<accession>A0A6A4SIU6</accession>
<feature type="compositionally biased region" description="Basic residues" evidence="1">
    <location>
        <begin position="367"/>
        <end position="377"/>
    </location>
</feature>
<dbReference type="AlphaFoldDB" id="A0A6A4SIU6"/>
<dbReference type="EMBL" id="VEVO01000012">
    <property type="protein sequence ID" value="KAF0034033.1"/>
    <property type="molecule type" value="Genomic_DNA"/>
</dbReference>
<organism evidence="2 3">
    <name type="scientific">Scophthalmus maximus</name>
    <name type="common">Turbot</name>
    <name type="synonym">Psetta maxima</name>
    <dbReference type="NCBI Taxonomy" id="52904"/>
    <lineage>
        <taxon>Eukaryota</taxon>
        <taxon>Metazoa</taxon>
        <taxon>Chordata</taxon>
        <taxon>Craniata</taxon>
        <taxon>Vertebrata</taxon>
        <taxon>Euteleostomi</taxon>
        <taxon>Actinopterygii</taxon>
        <taxon>Neopterygii</taxon>
        <taxon>Teleostei</taxon>
        <taxon>Neoteleostei</taxon>
        <taxon>Acanthomorphata</taxon>
        <taxon>Carangaria</taxon>
        <taxon>Pleuronectiformes</taxon>
        <taxon>Pleuronectoidei</taxon>
        <taxon>Scophthalmidae</taxon>
        <taxon>Scophthalmus</taxon>
    </lineage>
</organism>
<comment type="caution">
    <text evidence="2">The sequence shown here is derived from an EMBL/GenBank/DDBJ whole genome shotgun (WGS) entry which is preliminary data.</text>
</comment>
<feature type="compositionally biased region" description="Basic and acidic residues" evidence="1">
    <location>
        <begin position="378"/>
        <end position="388"/>
    </location>
</feature>
<feature type="compositionally biased region" description="Basic and acidic residues" evidence="1">
    <location>
        <begin position="405"/>
        <end position="428"/>
    </location>
</feature>
<feature type="region of interest" description="Disordered" evidence="1">
    <location>
        <begin position="202"/>
        <end position="428"/>
    </location>
</feature>
<dbReference type="Proteomes" id="UP000438429">
    <property type="component" value="Unassembled WGS sequence"/>
</dbReference>
<feature type="compositionally biased region" description="Basic residues" evidence="1">
    <location>
        <begin position="231"/>
        <end position="241"/>
    </location>
</feature>